<evidence type="ECO:0000256" key="3">
    <source>
        <dbReference type="ARBA" id="ARBA00022475"/>
    </source>
</evidence>
<reference evidence="9 10" key="1">
    <citation type="submission" date="2019-06" db="EMBL/GenBank/DDBJ databases">
        <title>Sequencing the genomes of 1000 actinobacteria strains.</title>
        <authorList>
            <person name="Klenk H.-P."/>
        </authorList>
    </citation>
    <scope>NUCLEOTIDE SEQUENCE [LARGE SCALE GENOMIC DNA]</scope>
    <source>
        <strain evidence="9 10">DSM 45928</strain>
    </source>
</reference>
<evidence type="ECO:0000256" key="7">
    <source>
        <dbReference type="PIRSR" id="PIRSR604254-1"/>
    </source>
</evidence>
<feature type="binding site" evidence="7">
    <location>
        <position position="196"/>
    </location>
    <ligand>
        <name>Zn(2+)</name>
        <dbReference type="ChEBI" id="CHEBI:29105"/>
    </ligand>
</feature>
<evidence type="ECO:0000256" key="2">
    <source>
        <dbReference type="ARBA" id="ARBA00008488"/>
    </source>
</evidence>
<sequence>MTTAIEELVKPRLRGWLHTAVFPASVAAGLLLILLAPNTAAVISASIYAATSALLFGTSGYYHRRDHSPRADELLRRMDHANIYLIIAGTYTPFAVLALNGTAQVAVLLIIWIGAIAGVIFRAVWMGAPRWLYTSLYIGLGWVAVFFIPQFVAGVGLAAVILVFAGGILYSIGGVVYGLKRPDPSPEWFGFHEVFHAFTIAAWICQYIAVLLVVLSVA</sequence>
<dbReference type="PANTHER" id="PTHR20855:SF3">
    <property type="entry name" value="LD03007P"/>
    <property type="match status" value="1"/>
</dbReference>
<name>A0A543AWL7_9ACTN</name>
<feature type="transmembrane region" description="Helical" evidence="8">
    <location>
        <begin position="131"/>
        <end position="151"/>
    </location>
</feature>
<evidence type="ECO:0000256" key="5">
    <source>
        <dbReference type="ARBA" id="ARBA00022989"/>
    </source>
</evidence>
<comment type="caution">
    <text evidence="9">The sequence shown here is derived from an EMBL/GenBank/DDBJ whole genome shotgun (WGS) entry which is preliminary data.</text>
</comment>
<keyword evidence="3" id="KW-1003">Cell membrane</keyword>
<keyword evidence="10" id="KW-1185">Reference proteome</keyword>
<feature type="transmembrane region" description="Helical" evidence="8">
    <location>
        <begin position="83"/>
        <end position="99"/>
    </location>
</feature>
<evidence type="ECO:0000313" key="9">
    <source>
        <dbReference type="EMBL" id="TQL76975.1"/>
    </source>
</evidence>
<feature type="binding site" evidence="7">
    <location>
        <position position="63"/>
    </location>
    <ligand>
        <name>Zn(2+)</name>
        <dbReference type="ChEBI" id="CHEBI:29105"/>
    </ligand>
</feature>
<keyword evidence="4 8" id="KW-0812">Transmembrane</keyword>
<feature type="transmembrane region" description="Helical" evidence="8">
    <location>
        <begin position="157"/>
        <end position="179"/>
    </location>
</feature>
<dbReference type="GO" id="GO:0005886">
    <property type="term" value="C:plasma membrane"/>
    <property type="evidence" value="ECO:0007669"/>
    <property type="project" value="UniProtKB-SubCell"/>
</dbReference>
<comment type="subcellular location">
    <subcellularLocation>
        <location evidence="1">Cell membrane</location>
        <topology evidence="1">Multi-pass membrane protein</topology>
    </subcellularLocation>
</comment>
<feature type="transmembrane region" description="Helical" evidence="8">
    <location>
        <begin position="42"/>
        <end position="62"/>
    </location>
</feature>
<dbReference type="InParanoid" id="A0A543AWL7"/>
<keyword evidence="7" id="KW-0862">Zinc</keyword>
<keyword evidence="6 8" id="KW-0472">Membrane</keyword>
<feature type="transmembrane region" description="Helical" evidence="8">
    <location>
        <begin position="16"/>
        <end position="36"/>
    </location>
</feature>
<dbReference type="Pfam" id="PF03006">
    <property type="entry name" value="HlyIII"/>
    <property type="match status" value="1"/>
</dbReference>
<dbReference type="InterPro" id="IPR004254">
    <property type="entry name" value="AdipoR/HlyIII-related"/>
</dbReference>
<evidence type="ECO:0000313" key="10">
    <source>
        <dbReference type="Proteomes" id="UP000317043"/>
    </source>
</evidence>
<keyword evidence="7" id="KW-0479">Metal-binding</keyword>
<feature type="transmembrane region" description="Helical" evidence="8">
    <location>
        <begin position="191"/>
        <end position="215"/>
    </location>
</feature>
<dbReference type="EMBL" id="VFOW01000001">
    <property type="protein sequence ID" value="TQL76975.1"/>
    <property type="molecule type" value="Genomic_DNA"/>
</dbReference>
<comment type="similarity">
    <text evidence="2">Belongs to the UPF0073 (Hly-III) family.</text>
</comment>
<dbReference type="GO" id="GO:0140911">
    <property type="term" value="F:pore-forming activity"/>
    <property type="evidence" value="ECO:0007669"/>
    <property type="project" value="InterPro"/>
</dbReference>
<dbReference type="RefSeq" id="WP_142039188.1">
    <property type="nucleotide sequence ID" value="NZ_JBHTGS010000001.1"/>
</dbReference>
<evidence type="ECO:0000256" key="6">
    <source>
        <dbReference type="ARBA" id="ARBA00023136"/>
    </source>
</evidence>
<dbReference type="FunCoup" id="A0A543AWL7">
    <property type="interactions" value="38"/>
</dbReference>
<gene>
    <name evidence="9" type="ORF">FB566_2519</name>
</gene>
<evidence type="ECO:0000256" key="1">
    <source>
        <dbReference type="ARBA" id="ARBA00004651"/>
    </source>
</evidence>
<dbReference type="InterPro" id="IPR005744">
    <property type="entry name" value="Hy-lIII"/>
</dbReference>
<proteinExistence type="inferred from homology"/>
<organism evidence="9 10">
    <name type="scientific">Stackebrandtia endophytica</name>
    <dbReference type="NCBI Taxonomy" id="1496996"/>
    <lineage>
        <taxon>Bacteria</taxon>
        <taxon>Bacillati</taxon>
        <taxon>Actinomycetota</taxon>
        <taxon>Actinomycetes</taxon>
        <taxon>Glycomycetales</taxon>
        <taxon>Glycomycetaceae</taxon>
        <taxon>Stackebrandtia</taxon>
    </lineage>
</organism>
<feature type="binding site" evidence="7">
    <location>
        <position position="192"/>
    </location>
    <ligand>
        <name>Zn(2+)</name>
        <dbReference type="ChEBI" id="CHEBI:29105"/>
    </ligand>
</feature>
<feature type="transmembrane region" description="Helical" evidence="8">
    <location>
        <begin position="105"/>
        <end position="124"/>
    </location>
</feature>
<dbReference type="AlphaFoldDB" id="A0A543AWL7"/>
<dbReference type="GO" id="GO:0046872">
    <property type="term" value="F:metal ion binding"/>
    <property type="evidence" value="ECO:0007669"/>
    <property type="project" value="UniProtKB-KW"/>
</dbReference>
<evidence type="ECO:0000256" key="8">
    <source>
        <dbReference type="SAM" id="Phobius"/>
    </source>
</evidence>
<dbReference type="OrthoDB" id="9813689at2"/>
<protein>
    <submittedName>
        <fullName evidence="9">Hemolysin III</fullName>
    </submittedName>
</protein>
<evidence type="ECO:0000256" key="4">
    <source>
        <dbReference type="ARBA" id="ARBA00022692"/>
    </source>
</evidence>
<dbReference type="PANTHER" id="PTHR20855">
    <property type="entry name" value="ADIPOR/PROGESTIN RECEPTOR-RELATED"/>
    <property type="match status" value="1"/>
</dbReference>
<accession>A0A543AWL7</accession>
<dbReference type="Proteomes" id="UP000317043">
    <property type="component" value="Unassembled WGS sequence"/>
</dbReference>
<keyword evidence="5 8" id="KW-1133">Transmembrane helix</keyword>
<dbReference type="NCBIfam" id="TIGR01065">
    <property type="entry name" value="hlyIII"/>
    <property type="match status" value="1"/>
</dbReference>